<evidence type="ECO:0000313" key="1">
    <source>
        <dbReference type="EMBL" id="KAF0568076.1"/>
    </source>
</evidence>
<comment type="caution">
    <text evidence="1">The sequence shown here is derived from an EMBL/GenBank/DDBJ whole genome shotgun (WGS) entry which is preliminary data.</text>
</comment>
<gene>
    <name evidence="1" type="ORF">FQV37_1412</name>
</gene>
<reference evidence="1 2" key="1">
    <citation type="submission" date="2019-09" db="EMBL/GenBank/DDBJ databases">
        <title>Draft genome sequence of Psychrobacter nivimaris LAMA 639, in search for biotechnological relevant genes.</title>
        <authorList>
            <person name="Lima A.O.S."/>
            <person name="Staloch B.E.K."/>
            <person name="Freitas R.C."/>
            <person name="Niero H."/>
            <person name="Silva M.A.C."/>
        </authorList>
    </citation>
    <scope>NUCLEOTIDE SEQUENCE [LARGE SCALE GENOMIC DNA]</scope>
    <source>
        <strain evidence="1 2">LAMA 639</strain>
    </source>
</reference>
<proteinExistence type="predicted"/>
<dbReference type="Proteomes" id="UP000471465">
    <property type="component" value="Unassembled WGS sequence"/>
</dbReference>
<evidence type="ECO:0000313" key="2">
    <source>
        <dbReference type="Proteomes" id="UP000471465"/>
    </source>
</evidence>
<organism evidence="1 2">
    <name type="scientific">Psychrobacter nivimaris</name>
    <dbReference type="NCBI Taxonomy" id="281738"/>
    <lineage>
        <taxon>Bacteria</taxon>
        <taxon>Pseudomonadati</taxon>
        <taxon>Pseudomonadota</taxon>
        <taxon>Gammaproteobacteria</taxon>
        <taxon>Moraxellales</taxon>
        <taxon>Moraxellaceae</taxon>
        <taxon>Psychrobacter</taxon>
    </lineage>
</organism>
<name>A0A6N7BYE2_9GAMM</name>
<dbReference type="AlphaFoldDB" id="A0A6N7BYE2"/>
<accession>A0A6N7BYE2</accession>
<dbReference type="RefSeq" id="WP_160022915.1">
    <property type="nucleotide sequence ID" value="NZ_VZIZ01000026.1"/>
</dbReference>
<protein>
    <submittedName>
        <fullName evidence="1">Uncharacterized protein</fullName>
    </submittedName>
</protein>
<sequence length="81" mass="9120">MDTVIVGSELTRSMLEDGHQSIWCAVSDESDENALEDQVGNDFTSRIVAFEDGQFYCTGGMPWKYAVPIEIIALTRYDFSF</sequence>
<keyword evidence="2" id="KW-1185">Reference proteome</keyword>
<dbReference type="EMBL" id="VZIZ01000026">
    <property type="protein sequence ID" value="KAF0568076.1"/>
    <property type="molecule type" value="Genomic_DNA"/>
</dbReference>